<name>D6TCJ2_KTERA</name>
<comment type="caution">
    <text evidence="1">The sequence shown here is derived from an EMBL/GenBank/DDBJ whole genome shotgun (WGS) entry which is preliminary data.</text>
</comment>
<dbReference type="OrthoDB" id="172781at2"/>
<reference evidence="1 2" key="1">
    <citation type="journal article" date="2011" name="Stand. Genomic Sci.">
        <title>Non-contiguous finished genome sequence and contextual data of the filamentous soil bacterium Ktedonobacter racemifer type strain (SOSP1-21).</title>
        <authorList>
            <person name="Chang Y.J."/>
            <person name="Land M."/>
            <person name="Hauser L."/>
            <person name="Chertkov O."/>
            <person name="Del Rio T.G."/>
            <person name="Nolan M."/>
            <person name="Copeland A."/>
            <person name="Tice H."/>
            <person name="Cheng J.F."/>
            <person name="Lucas S."/>
            <person name="Han C."/>
            <person name="Goodwin L."/>
            <person name="Pitluck S."/>
            <person name="Ivanova N."/>
            <person name="Ovchinikova G."/>
            <person name="Pati A."/>
            <person name="Chen A."/>
            <person name="Palaniappan K."/>
            <person name="Mavromatis K."/>
            <person name="Liolios K."/>
            <person name="Brettin T."/>
            <person name="Fiebig A."/>
            <person name="Rohde M."/>
            <person name="Abt B."/>
            <person name="Goker M."/>
            <person name="Detter J.C."/>
            <person name="Woyke T."/>
            <person name="Bristow J."/>
            <person name="Eisen J.A."/>
            <person name="Markowitz V."/>
            <person name="Hugenholtz P."/>
            <person name="Kyrpides N.C."/>
            <person name="Klenk H.P."/>
            <person name="Lapidus A."/>
        </authorList>
    </citation>
    <scope>NUCLEOTIDE SEQUENCE [LARGE SCALE GENOMIC DNA]</scope>
    <source>
        <strain evidence="2">DSM 44963</strain>
    </source>
</reference>
<proteinExistence type="predicted"/>
<protein>
    <submittedName>
        <fullName evidence="1">Uncharacterized protein</fullName>
    </submittedName>
</protein>
<dbReference type="EMBL" id="ADVG01000001">
    <property type="protein sequence ID" value="EFH90009.1"/>
    <property type="molecule type" value="Genomic_DNA"/>
</dbReference>
<dbReference type="InParanoid" id="D6TCJ2"/>
<gene>
    <name evidence="1" type="ORF">Krac_11605</name>
</gene>
<dbReference type="STRING" id="485913.Krac_11605"/>
<dbReference type="Proteomes" id="UP000004508">
    <property type="component" value="Unassembled WGS sequence"/>
</dbReference>
<sequence>MELHPGYLADGPVTISNVAFFRGVQAGYQAYQNEQTPLSEHDLYEHLVHRLLAFPASTYENTGWVIGWVKGLLEAFQQPPSASPGRRTEELAPYGDNVLPVIPNDNQLHSITYPFCCDPSCPCHEDQSNIAQVAQYVNEGLLTSQEASDHVAGKHF</sequence>
<accession>D6TCJ2</accession>
<dbReference type="AlphaFoldDB" id="D6TCJ2"/>
<evidence type="ECO:0000313" key="1">
    <source>
        <dbReference type="EMBL" id="EFH90009.1"/>
    </source>
</evidence>
<evidence type="ECO:0000313" key="2">
    <source>
        <dbReference type="Proteomes" id="UP000004508"/>
    </source>
</evidence>
<organism evidence="1 2">
    <name type="scientific">Ktedonobacter racemifer DSM 44963</name>
    <dbReference type="NCBI Taxonomy" id="485913"/>
    <lineage>
        <taxon>Bacteria</taxon>
        <taxon>Bacillati</taxon>
        <taxon>Chloroflexota</taxon>
        <taxon>Ktedonobacteria</taxon>
        <taxon>Ktedonobacterales</taxon>
        <taxon>Ktedonobacteraceae</taxon>
        <taxon>Ktedonobacter</taxon>
    </lineage>
</organism>
<keyword evidence="2" id="KW-1185">Reference proteome</keyword>